<proteinExistence type="predicted"/>
<dbReference type="STRING" id="74557.A0A1W0A422"/>
<dbReference type="PROSITE" id="PS50011">
    <property type="entry name" value="PROTEIN_KINASE_DOM"/>
    <property type="match status" value="1"/>
</dbReference>
<dbReference type="OrthoDB" id="76576at2759"/>
<dbReference type="EMBL" id="JNBS01000519">
    <property type="protein sequence ID" value="OQS04995.1"/>
    <property type="molecule type" value="Genomic_DNA"/>
</dbReference>
<dbReference type="GO" id="GO:0005524">
    <property type="term" value="F:ATP binding"/>
    <property type="evidence" value="ECO:0007669"/>
    <property type="project" value="InterPro"/>
</dbReference>
<evidence type="ECO:0000259" key="1">
    <source>
        <dbReference type="PROSITE" id="PS50011"/>
    </source>
</evidence>
<dbReference type="InterPro" id="IPR000719">
    <property type="entry name" value="Prot_kinase_dom"/>
</dbReference>
<feature type="domain" description="Protein kinase" evidence="1">
    <location>
        <begin position="1"/>
        <end position="272"/>
    </location>
</feature>
<keyword evidence="3" id="KW-1185">Reference proteome</keyword>
<evidence type="ECO:0000313" key="2">
    <source>
        <dbReference type="EMBL" id="OQS04995.1"/>
    </source>
</evidence>
<dbReference type="SUPFAM" id="SSF56112">
    <property type="entry name" value="Protein kinase-like (PK-like)"/>
    <property type="match status" value="1"/>
</dbReference>
<dbReference type="PIRSF" id="PIRSF000654">
    <property type="entry name" value="Integrin-linked_kinase"/>
    <property type="match status" value="1"/>
</dbReference>
<organism evidence="2 3">
    <name type="scientific">Thraustotheca clavata</name>
    <dbReference type="NCBI Taxonomy" id="74557"/>
    <lineage>
        <taxon>Eukaryota</taxon>
        <taxon>Sar</taxon>
        <taxon>Stramenopiles</taxon>
        <taxon>Oomycota</taxon>
        <taxon>Saprolegniomycetes</taxon>
        <taxon>Saprolegniales</taxon>
        <taxon>Achlyaceae</taxon>
        <taxon>Thraustotheca</taxon>
    </lineage>
</organism>
<gene>
    <name evidence="2" type="ORF">THRCLA_20740</name>
</gene>
<reference evidence="2 3" key="1">
    <citation type="journal article" date="2014" name="Genome Biol. Evol.">
        <title>The secreted proteins of Achlya hypogyna and Thraustotheca clavata identify the ancestral oomycete secretome and reveal gene acquisitions by horizontal gene transfer.</title>
        <authorList>
            <person name="Misner I."/>
            <person name="Blouin N."/>
            <person name="Leonard G."/>
            <person name="Richards T.A."/>
            <person name="Lane C.E."/>
        </authorList>
    </citation>
    <scope>NUCLEOTIDE SEQUENCE [LARGE SCALE GENOMIC DNA]</scope>
    <source>
        <strain evidence="2 3">ATCC 34112</strain>
    </source>
</reference>
<accession>A0A1W0A422</accession>
<dbReference type="Gene3D" id="1.10.510.10">
    <property type="entry name" value="Transferase(Phosphotransferase) domain 1"/>
    <property type="match status" value="1"/>
</dbReference>
<dbReference type="Proteomes" id="UP000243217">
    <property type="component" value="Unassembled WGS sequence"/>
</dbReference>
<dbReference type="Pfam" id="PF00069">
    <property type="entry name" value="Pkinase"/>
    <property type="match status" value="1"/>
</dbReference>
<dbReference type="PROSITE" id="PS00109">
    <property type="entry name" value="PROTEIN_KINASE_TYR"/>
    <property type="match status" value="1"/>
</dbReference>
<dbReference type="AlphaFoldDB" id="A0A1W0A422"/>
<comment type="caution">
    <text evidence="2">The sequence shown here is derived from an EMBL/GenBank/DDBJ whole genome shotgun (WGS) entry which is preliminary data.</text>
</comment>
<dbReference type="SMART" id="SM00219">
    <property type="entry name" value="TyrKc"/>
    <property type="match status" value="1"/>
</dbReference>
<name>A0A1W0A422_9STRA</name>
<dbReference type="PANTHER" id="PTHR44329">
    <property type="entry name" value="SERINE/THREONINE-PROTEIN KINASE TNNI3K-RELATED"/>
    <property type="match status" value="1"/>
</dbReference>
<dbReference type="GO" id="GO:0004713">
    <property type="term" value="F:protein tyrosine kinase activity"/>
    <property type="evidence" value="ECO:0007669"/>
    <property type="project" value="InterPro"/>
</dbReference>
<dbReference type="InterPro" id="IPR020635">
    <property type="entry name" value="Tyr_kinase_cat_dom"/>
</dbReference>
<dbReference type="InterPro" id="IPR011009">
    <property type="entry name" value="Kinase-like_dom_sf"/>
</dbReference>
<sequence length="274" mass="30783">MLGYGTYTEVLKAMYKGNLAAVKKFNYISNIKTFKKQASFISRLSSDNIVQLFGMVIQNKRSPELVFEYMDGGSLDVFIKKQKTSLTNFSKAGIALAIARGLQILHEHNIIHRDLRSRNVLLSTDGRVKLADFGFARENAPMQDYRSQALPYAAGSAYPAAPSSGEIYNNPLATAFWTAPEVLQHHNDHSIESDIYSFGIILTELDTLTAPYSSSGEKIWQTLIRVQEGSITPQLSSSCEPWYKEITGKCISQDPMNRPKFDVIVQLFEQYAFE</sequence>
<evidence type="ECO:0000313" key="3">
    <source>
        <dbReference type="Proteomes" id="UP000243217"/>
    </source>
</evidence>
<dbReference type="InterPro" id="IPR051681">
    <property type="entry name" value="Ser/Thr_Kinases-Pseudokinases"/>
</dbReference>
<dbReference type="GO" id="GO:0004674">
    <property type="term" value="F:protein serine/threonine kinase activity"/>
    <property type="evidence" value="ECO:0007669"/>
    <property type="project" value="TreeGrafter"/>
</dbReference>
<dbReference type="InterPro" id="IPR008266">
    <property type="entry name" value="Tyr_kinase_AS"/>
</dbReference>
<protein>
    <recommendedName>
        <fullName evidence="1">Protein kinase domain-containing protein</fullName>
    </recommendedName>
</protein>